<dbReference type="EMBL" id="JAHWGI010000767">
    <property type="protein sequence ID" value="KAK3917628.1"/>
    <property type="molecule type" value="Genomic_DNA"/>
</dbReference>
<comment type="similarity">
    <text evidence="1">Belongs to the peptidase S1 family.</text>
</comment>
<dbReference type="PANTHER" id="PTHR24252">
    <property type="entry name" value="ACROSIN-RELATED"/>
    <property type="match status" value="1"/>
</dbReference>
<dbReference type="AlphaFoldDB" id="A0AAE1LFD3"/>
<feature type="compositionally biased region" description="Low complexity" evidence="9">
    <location>
        <begin position="15"/>
        <end position="26"/>
    </location>
</feature>
<evidence type="ECO:0000256" key="7">
    <source>
        <dbReference type="ARBA" id="ARBA00023157"/>
    </source>
</evidence>
<dbReference type="InterPro" id="IPR043504">
    <property type="entry name" value="Peptidase_S1_PA_chymotrypsin"/>
</dbReference>
<protein>
    <submittedName>
        <fullName evidence="11">Trypsin-7</fullName>
    </submittedName>
</protein>
<feature type="region of interest" description="Disordered" evidence="9">
    <location>
        <begin position="296"/>
        <end position="319"/>
    </location>
</feature>
<evidence type="ECO:0000313" key="11">
    <source>
        <dbReference type="EMBL" id="KAK3917628.1"/>
    </source>
</evidence>
<dbReference type="InterPro" id="IPR001314">
    <property type="entry name" value="Peptidase_S1A"/>
</dbReference>
<dbReference type="PROSITE" id="PS00134">
    <property type="entry name" value="TRYPSIN_HIS"/>
    <property type="match status" value="1"/>
</dbReference>
<accession>A0AAE1LFD3</accession>
<comment type="caution">
    <text evidence="11">The sequence shown here is derived from an EMBL/GenBank/DDBJ whole genome shotgun (WGS) entry which is preliminary data.</text>
</comment>
<keyword evidence="4 8" id="KW-0378">Hydrolase</keyword>
<evidence type="ECO:0000256" key="2">
    <source>
        <dbReference type="ARBA" id="ARBA00022670"/>
    </source>
</evidence>
<dbReference type="Pfam" id="PF00089">
    <property type="entry name" value="Trypsin"/>
    <property type="match status" value="1"/>
</dbReference>
<dbReference type="InterPro" id="IPR018114">
    <property type="entry name" value="TRYPSIN_HIS"/>
</dbReference>
<keyword evidence="7" id="KW-1015">Disulfide bond</keyword>
<keyword evidence="6" id="KW-0865">Zymogen</keyword>
<feature type="domain" description="Peptidase S1" evidence="10">
    <location>
        <begin position="61"/>
        <end position="294"/>
    </location>
</feature>
<reference evidence="11" key="1">
    <citation type="submission" date="2021-07" db="EMBL/GenBank/DDBJ databases">
        <authorList>
            <person name="Catto M.A."/>
            <person name="Jacobson A."/>
            <person name="Kennedy G."/>
            <person name="Labadie P."/>
            <person name="Hunt B.G."/>
            <person name="Srinivasan R."/>
        </authorList>
    </citation>
    <scope>NUCLEOTIDE SEQUENCE</scope>
    <source>
        <strain evidence="11">PL_HMW_Pooled</strain>
        <tissue evidence="11">Head</tissue>
    </source>
</reference>
<dbReference type="SMART" id="SM00020">
    <property type="entry name" value="Tryp_SPc"/>
    <property type="match status" value="1"/>
</dbReference>
<organism evidence="11 12">
    <name type="scientific">Frankliniella fusca</name>
    <dbReference type="NCBI Taxonomy" id="407009"/>
    <lineage>
        <taxon>Eukaryota</taxon>
        <taxon>Metazoa</taxon>
        <taxon>Ecdysozoa</taxon>
        <taxon>Arthropoda</taxon>
        <taxon>Hexapoda</taxon>
        <taxon>Insecta</taxon>
        <taxon>Pterygota</taxon>
        <taxon>Neoptera</taxon>
        <taxon>Paraneoptera</taxon>
        <taxon>Thysanoptera</taxon>
        <taxon>Terebrantia</taxon>
        <taxon>Thripoidea</taxon>
        <taxon>Thripidae</taxon>
        <taxon>Frankliniella</taxon>
    </lineage>
</organism>
<dbReference type="PROSITE" id="PS00135">
    <property type="entry name" value="TRYPSIN_SER"/>
    <property type="match status" value="1"/>
</dbReference>
<dbReference type="PROSITE" id="PS50240">
    <property type="entry name" value="TRYPSIN_DOM"/>
    <property type="match status" value="1"/>
</dbReference>
<dbReference type="PRINTS" id="PR00722">
    <property type="entry name" value="CHYMOTRYPSIN"/>
</dbReference>
<sequence>MGSAYASRAPHRTASRASSGRTRCASVTDVGRHGGASRPAASAASSRTAARRNVTATGPKIIGGRNARPGEFPYQVSVRYGSSHFCGGAILNATTVVTAAHCVYKKPQAFLRQLSVMAGSVLMSQPGAIVDVQSVLVHPDYGAVYQEYDIALLYLTGPLPLRSDIWPVRLQENEIPAGAACVASGWGRTVDDERAPLPDALQAVDLPIIDAKTCNDMYSEDYDYSPVIESQICAGYVEGSKDSCQGDSGGPLVCTSQQLLTGIVSWGAGCAQPGFPGVYSDVAFLLPWIKENVVLDGRPNPEPVPQPVTPRDTTTGDAARPAAARTLSVLFALAVAALGV</sequence>
<feature type="region of interest" description="Disordered" evidence="9">
    <location>
        <begin position="1"/>
        <end position="64"/>
    </location>
</feature>
<dbReference type="SUPFAM" id="SSF50494">
    <property type="entry name" value="Trypsin-like serine proteases"/>
    <property type="match status" value="1"/>
</dbReference>
<evidence type="ECO:0000256" key="6">
    <source>
        <dbReference type="ARBA" id="ARBA00023145"/>
    </source>
</evidence>
<name>A0AAE1LFD3_9NEOP</name>
<dbReference type="Gene3D" id="2.40.10.10">
    <property type="entry name" value="Trypsin-like serine proteases"/>
    <property type="match status" value="1"/>
</dbReference>
<evidence type="ECO:0000256" key="4">
    <source>
        <dbReference type="ARBA" id="ARBA00022801"/>
    </source>
</evidence>
<dbReference type="FunFam" id="2.40.10.10:FF:000077">
    <property type="entry name" value="Predicted protein"/>
    <property type="match status" value="1"/>
</dbReference>
<feature type="compositionally biased region" description="Low complexity" evidence="9">
    <location>
        <begin position="36"/>
        <end position="52"/>
    </location>
</feature>
<dbReference type="InterPro" id="IPR033116">
    <property type="entry name" value="TRYPSIN_SER"/>
</dbReference>
<evidence type="ECO:0000256" key="8">
    <source>
        <dbReference type="RuleBase" id="RU363034"/>
    </source>
</evidence>
<dbReference type="InterPro" id="IPR009003">
    <property type="entry name" value="Peptidase_S1_PA"/>
</dbReference>
<dbReference type="Proteomes" id="UP001219518">
    <property type="component" value="Unassembled WGS sequence"/>
</dbReference>
<proteinExistence type="inferred from homology"/>
<dbReference type="GO" id="GO:0004252">
    <property type="term" value="F:serine-type endopeptidase activity"/>
    <property type="evidence" value="ECO:0007669"/>
    <property type="project" value="InterPro"/>
</dbReference>
<dbReference type="CDD" id="cd00190">
    <property type="entry name" value="Tryp_SPc"/>
    <property type="match status" value="1"/>
</dbReference>
<evidence type="ECO:0000313" key="12">
    <source>
        <dbReference type="Proteomes" id="UP001219518"/>
    </source>
</evidence>
<keyword evidence="12" id="KW-1185">Reference proteome</keyword>
<gene>
    <name evidence="11" type="ORF">KUF71_007107</name>
</gene>
<keyword evidence="2 8" id="KW-0645">Protease</keyword>
<keyword evidence="5 8" id="KW-0720">Serine protease</keyword>
<evidence type="ECO:0000256" key="9">
    <source>
        <dbReference type="SAM" id="MobiDB-lite"/>
    </source>
</evidence>
<keyword evidence="3" id="KW-0732">Signal</keyword>
<evidence type="ECO:0000256" key="3">
    <source>
        <dbReference type="ARBA" id="ARBA00022729"/>
    </source>
</evidence>
<dbReference type="PANTHER" id="PTHR24252:SF7">
    <property type="entry name" value="HYALIN"/>
    <property type="match status" value="1"/>
</dbReference>
<evidence type="ECO:0000256" key="5">
    <source>
        <dbReference type="ARBA" id="ARBA00022825"/>
    </source>
</evidence>
<evidence type="ECO:0000259" key="10">
    <source>
        <dbReference type="PROSITE" id="PS50240"/>
    </source>
</evidence>
<dbReference type="InterPro" id="IPR001254">
    <property type="entry name" value="Trypsin_dom"/>
</dbReference>
<reference evidence="11" key="2">
    <citation type="journal article" date="2023" name="BMC Genomics">
        <title>Pest status, molecular evolution, and epigenetic factors derived from the genome assembly of Frankliniella fusca, a thysanopteran phytovirus vector.</title>
        <authorList>
            <person name="Catto M.A."/>
            <person name="Labadie P.E."/>
            <person name="Jacobson A.L."/>
            <person name="Kennedy G.G."/>
            <person name="Srinivasan R."/>
            <person name="Hunt B.G."/>
        </authorList>
    </citation>
    <scope>NUCLEOTIDE SEQUENCE</scope>
    <source>
        <strain evidence="11">PL_HMW_Pooled</strain>
    </source>
</reference>
<evidence type="ECO:0000256" key="1">
    <source>
        <dbReference type="ARBA" id="ARBA00007664"/>
    </source>
</evidence>
<dbReference type="GO" id="GO:0006508">
    <property type="term" value="P:proteolysis"/>
    <property type="evidence" value="ECO:0007669"/>
    <property type="project" value="UniProtKB-KW"/>
</dbReference>